<gene>
    <name evidence="1" type="ORF">D0865_02243</name>
</gene>
<dbReference type="Gene3D" id="3.90.640.10">
    <property type="entry name" value="Actin, Chain A, domain 4"/>
    <property type="match status" value="1"/>
</dbReference>
<evidence type="ECO:0000313" key="2">
    <source>
        <dbReference type="Proteomes" id="UP000270230"/>
    </source>
</evidence>
<comment type="caution">
    <text evidence="1">The sequence shown here is derived from an EMBL/GenBank/DDBJ whole genome shotgun (WGS) entry which is preliminary data.</text>
</comment>
<proteinExistence type="predicted"/>
<accession>A0A3M7D4B6</accession>
<reference evidence="1 2" key="1">
    <citation type="journal article" date="2018" name="BMC Genomics">
        <title>Genomic evidence for intraspecific hybridization in a clonal and extremely halotolerant yeast.</title>
        <authorList>
            <person name="Gostincar C."/>
            <person name="Stajich J.E."/>
            <person name="Zupancic J."/>
            <person name="Zalar P."/>
            <person name="Gunde-Cimerman N."/>
        </authorList>
    </citation>
    <scope>NUCLEOTIDE SEQUENCE [LARGE SCALE GENOMIC DNA]</scope>
    <source>
        <strain evidence="1 2">EXF-151</strain>
    </source>
</reference>
<dbReference type="CDD" id="cd10170">
    <property type="entry name" value="ASKHA_NBD_HSP70"/>
    <property type="match status" value="1"/>
</dbReference>
<dbReference type="AlphaFoldDB" id="A0A3M7D4B6"/>
<evidence type="ECO:0000313" key="1">
    <source>
        <dbReference type="EMBL" id="RMY59122.1"/>
    </source>
</evidence>
<dbReference type="Gene3D" id="3.30.420.40">
    <property type="match status" value="2"/>
</dbReference>
<organism evidence="1 2">
    <name type="scientific">Hortaea werneckii</name>
    <name type="common">Black yeast</name>
    <name type="synonym">Cladosporium werneckii</name>
    <dbReference type="NCBI Taxonomy" id="91943"/>
    <lineage>
        <taxon>Eukaryota</taxon>
        <taxon>Fungi</taxon>
        <taxon>Dikarya</taxon>
        <taxon>Ascomycota</taxon>
        <taxon>Pezizomycotina</taxon>
        <taxon>Dothideomycetes</taxon>
        <taxon>Dothideomycetidae</taxon>
        <taxon>Mycosphaerellales</taxon>
        <taxon>Teratosphaeriaceae</taxon>
        <taxon>Hortaea</taxon>
    </lineage>
</organism>
<dbReference type="Proteomes" id="UP000270230">
    <property type="component" value="Unassembled WGS sequence"/>
</dbReference>
<name>A0A3M7D4B6_HORWE</name>
<protein>
    <submittedName>
        <fullName evidence="1">Uncharacterized protein</fullName>
    </submittedName>
</protein>
<dbReference type="SUPFAM" id="SSF53067">
    <property type="entry name" value="Actin-like ATPase domain"/>
    <property type="match status" value="1"/>
</dbReference>
<sequence length="473" mass="52846">MQAAAKAAGIELTSLASKPECAVAASIDHLCGIHTLLPAPLREQSRILSADLGCGTNDYTLVKVSDELAINTKLIVLKETSGPLGGSQRINERLLAVFEDSLGGKDAVEAEAMRLGLALGAFRGHALDSIEVAKKLFLRDPFYVMNVIGTTGLQSSYVFTKAQLQDAFNVVIADVELNIDEYVNDPDLKPDLIFVSGGFGKNRFLHDRLVGRYQGTTVLTPCYYDPMFQCVDLFPLIPAAQLTRSREILVAAGALSPRYKQIFTQRIPSRFSYAVIRDEEYDRDVHVDAWTQKKNRRMPIMGVVHPSGWNTDRRFVFGRIFPFLKKDEIVTTTDMDIGVPMSYYVRVHGKLTLKAEFILIDEEKLEPFMKAGSDTVPAFDGGRHGPAFEKTLSKAQLSTFNQLTDTRGMPWYEVPAQLCVKYRSERDMVLTWNLLPPHGPRIDVEGTELLLWDAEHSEFFEDPDSDAEEDGEE</sequence>
<dbReference type="InterPro" id="IPR043129">
    <property type="entry name" value="ATPase_NBD"/>
</dbReference>
<dbReference type="EMBL" id="QWIN01000107">
    <property type="protein sequence ID" value="RMY59122.1"/>
    <property type="molecule type" value="Genomic_DNA"/>
</dbReference>
<dbReference type="OrthoDB" id="2394218at2759"/>